<dbReference type="EMBL" id="ML991793">
    <property type="protein sequence ID" value="KAF2235117.1"/>
    <property type="molecule type" value="Genomic_DNA"/>
</dbReference>
<gene>
    <name evidence="3" type="ORF">EV356DRAFT_484027</name>
</gene>
<accession>A0A6A6HAR4</accession>
<dbReference type="PANTHER" id="PTHR12832">
    <property type="entry name" value="TESTIS-SPECIFIC PROTEIN PBS13 T-COMPLEX 11"/>
    <property type="match status" value="1"/>
</dbReference>
<feature type="compositionally biased region" description="Basic and acidic residues" evidence="2">
    <location>
        <begin position="48"/>
        <end position="61"/>
    </location>
</feature>
<comment type="similarity">
    <text evidence="1">Belongs to the TCP11 family.</text>
</comment>
<dbReference type="OrthoDB" id="276323at2759"/>
<feature type="compositionally biased region" description="Polar residues" evidence="2">
    <location>
        <begin position="27"/>
        <end position="39"/>
    </location>
</feature>
<keyword evidence="4" id="KW-1185">Reference proteome</keyword>
<reference evidence="3" key="1">
    <citation type="journal article" date="2020" name="Stud. Mycol.">
        <title>101 Dothideomycetes genomes: a test case for predicting lifestyles and emergence of pathogens.</title>
        <authorList>
            <person name="Haridas S."/>
            <person name="Albert R."/>
            <person name="Binder M."/>
            <person name="Bloem J."/>
            <person name="Labutti K."/>
            <person name="Salamov A."/>
            <person name="Andreopoulos B."/>
            <person name="Baker S."/>
            <person name="Barry K."/>
            <person name="Bills G."/>
            <person name="Bluhm B."/>
            <person name="Cannon C."/>
            <person name="Castanera R."/>
            <person name="Culley D."/>
            <person name="Daum C."/>
            <person name="Ezra D."/>
            <person name="Gonzalez J."/>
            <person name="Henrissat B."/>
            <person name="Kuo A."/>
            <person name="Liang C."/>
            <person name="Lipzen A."/>
            <person name="Lutzoni F."/>
            <person name="Magnuson J."/>
            <person name="Mondo S."/>
            <person name="Nolan M."/>
            <person name="Ohm R."/>
            <person name="Pangilinan J."/>
            <person name="Park H.-J."/>
            <person name="Ramirez L."/>
            <person name="Alfaro M."/>
            <person name="Sun H."/>
            <person name="Tritt A."/>
            <person name="Yoshinaga Y."/>
            <person name="Zwiers L.-H."/>
            <person name="Turgeon B."/>
            <person name="Goodwin S."/>
            <person name="Spatafora J."/>
            <person name="Crous P."/>
            <person name="Grigoriev I."/>
        </authorList>
    </citation>
    <scope>NUCLEOTIDE SEQUENCE</scope>
    <source>
        <strain evidence="3">Tuck. ex Michener</strain>
    </source>
</reference>
<dbReference type="Proteomes" id="UP000800092">
    <property type="component" value="Unassembled WGS sequence"/>
</dbReference>
<proteinExistence type="inferred from homology"/>
<dbReference type="GO" id="GO:0010737">
    <property type="term" value="P:protein kinase A signaling"/>
    <property type="evidence" value="ECO:0007669"/>
    <property type="project" value="TreeGrafter"/>
</dbReference>
<evidence type="ECO:0000256" key="2">
    <source>
        <dbReference type="SAM" id="MobiDB-lite"/>
    </source>
</evidence>
<evidence type="ECO:0000256" key="1">
    <source>
        <dbReference type="ARBA" id="ARBA00010954"/>
    </source>
</evidence>
<dbReference type="InterPro" id="IPR008862">
    <property type="entry name" value="Tcp11"/>
</dbReference>
<sequence>MTQRTQANCLRDQQISCHDFCEISTDSDTFGSASPSSGRVSEVDMDSEELRSKLRRCRDPPKVQSPESRITKRCTRTPSRRHSSINASSRSPSPQKQSAISGGRYSIRSSGSLSSSLLHFILERCVDCSGPELACYFMCAPETPPITAESLSELNIDRIVTNAQLRHDINFDREIHFRPNVDCSKGRQKINAAEQYWKALVAELELYALLDSKSSLSQASQRRIPLILDTIKEILQSLLPEIDRAQVVDVLDVPVLMQQMQRGTCDLIGLAEWLAKLLKVHCAPMRDGWVDQMVEHIEDGVRNARAQSIVDGLRELLGILEAMKLDVANHQIRHLRLFLVEDTIHFEQQHHQSRIERDRILVNFAKDWLSRHSHALRQDSLRSICEDKLPNDLGAFVYALLQSLLASTTLTDSFPKTFNLDLDRLASLRTDLIDQIHLNICLDLHTDLLRRRSHHQPFSTPPITTTATTSLPKALLTIIGPPPHPHSSTPPSTRWVASLPNLTTHILHSALPSLPPTSPLAHTLHATLQHRLAHALNPKSKSFTAQTRTLLSRLLADVAAHVNDSPVALANAFVGPAHAAAAVNTRGVARVVPAILAGLDGKGGLRARMAHLAVLHWRVWARMVYLVGAEAGGGQKEEGLEGVLMC</sequence>
<dbReference type="PANTHER" id="PTHR12832:SF11">
    <property type="entry name" value="LD23868P"/>
    <property type="match status" value="1"/>
</dbReference>
<feature type="compositionally biased region" description="Basic residues" evidence="2">
    <location>
        <begin position="71"/>
        <end position="83"/>
    </location>
</feature>
<dbReference type="AlphaFoldDB" id="A0A6A6HAR4"/>
<name>A0A6A6HAR4_VIRVR</name>
<dbReference type="Pfam" id="PF05794">
    <property type="entry name" value="Tcp11"/>
    <property type="match status" value="1"/>
</dbReference>
<feature type="compositionally biased region" description="Low complexity" evidence="2">
    <location>
        <begin position="84"/>
        <end position="104"/>
    </location>
</feature>
<evidence type="ECO:0000313" key="4">
    <source>
        <dbReference type="Proteomes" id="UP000800092"/>
    </source>
</evidence>
<organism evidence="3 4">
    <name type="scientific">Viridothelium virens</name>
    <name type="common">Speckled blister lichen</name>
    <name type="synonym">Trypethelium virens</name>
    <dbReference type="NCBI Taxonomy" id="1048519"/>
    <lineage>
        <taxon>Eukaryota</taxon>
        <taxon>Fungi</taxon>
        <taxon>Dikarya</taxon>
        <taxon>Ascomycota</taxon>
        <taxon>Pezizomycotina</taxon>
        <taxon>Dothideomycetes</taxon>
        <taxon>Dothideomycetes incertae sedis</taxon>
        <taxon>Trypetheliales</taxon>
        <taxon>Trypetheliaceae</taxon>
        <taxon>Viridothelium</taxon>
    </lineage>
</organism>
<protein>
    <submittedName>
        <fullName evidence="3">Tcp11-domain-containing protein</fullName>
    </submittedName>
</protein>
<feature type="region of interest" description="Disordered" evidence="2">
    <location>
        <begin position="27"/>
        <end position="104"/>
    </location>
</feature>
<evidence type="ECO:0000313" key="3">
    <source>
        <dbReference type="EMBL" id="KAF2235117.1"/>
    </source>
</evidence>